<evidence type="ECO:0000313" key="6">
    <source>
        <dbReference type="Proteomes" id="UP001217476"/>
    </source>
</evidence>
<dbReference type="Proteomes" id="UP001217476">
    <property type="component" value="Chromosome"/>
</dbReference>
<evidence type="ECO:0000256" key="4">
    <source>
        <dbReference type="SAM" id="SignalP"/>
    </source>
</evidence>
<dbReference type="Pfam" id="PF13416">
    <property type="entry name" value="SBP_bac_8"/>
    <property type="match status" value="1"/>
</dbReference>
<name>A0AAJ5VYE8_9HYPH</name>
<feature type="chain" id="PRO_5042485050" evidence="4">
    <location>
        <begin position="28"/>
        <end position="422"/>
    </location>
</feature>
<organism evidence="5 6">
    <name type="scientific">Candidatus Devosia phytovorans</name>
    <dbReference type="NCBI Taxonomy" id="3121372"/>
    <lineage>
        <taxon>Bacteria</taxon>
        <taxon>Pseudomonadati</taxon>
        <taxon>Pseudomonadota</taxon>
        <taxon>Alphaproteobacteria</taxon>
        <taxon>Hyphomicrobiales</taxon>
        <taxon>Devosiaceae</taxon>
        <taxon>Devosia</taxon>
    </lineage>
</organism>
<comment type="similarity">
    <text evidence="2">Belongs to the bacterial solute-binding protein 1 family.</text>
</comment>
<dbReference type="PANTHER" id="PTHR43649:SF32">
    <property type="entry name" value="SUGAR BINDING SECRETED PROTEIN"/>
    <property type="match status" value="1"/>
</dbReference>
<evidence type="ECO:0000256" key="2">
    <source>
        <dbReference type="ARBA" id="ARBA00008520"/>
    </source>
</evidence>
<evidence type="ECO:0000256" key="3">
    <source>
        <dbReference type="ARBA" id="ARBA00022764"/>
    </source>
</evidence>
<gene>
    <name evidence="5" type="ORF">P0Y65_09615</name>
</gene>
<dbReference type="EMBL" id="CP119312">
    <property type="protein sequence ID" value="WEK06475.1"/>
    <property type="molecule type" value="Genomic_DNA"/>
</dbReference>
<dbReference type="InterPro" id="IPR050490">
    <property type="entry name" value="Bact_solute-bd_prot1"/>
</dbReference>
<dbReference type="AlphaFoldDB" id="A0AAJ5VYE8"/>
<protein>
    <submittedName>
        <fullName evidence="5">Extracellular solute-binding protein</fullName>
    </submittedName>
</protein>
<evidence type="ECO:0000313" key="5">
    <source>
        <dbReference type="EMBL" id="WEK06475.1"/>
    </source>
</evidence>
<comment type="subcellular location">
    <subcellularLocation>
        <location evidence="1">Periplasm</location>
    </subcellularLocation>
</comment>
<dbReference type="Gene3D" id="3.40.190.10">
    <property type="entry name" value="Periplasmic binding protein-like II"/>
    <property type="match status" value="1"/>
</dbReference>
<reference evidence="5" key="1">
    <citation type="submission" date="2023-03" db="EMBL/GenBank/DDBJ databases">
        <title>Andean soil-derived lignocellulolytic bacterial consortium as a source of novel taxa and putative plastic-active enzymes.</title>
        <authorList>
            <person name="Diaz-Garcia L."/>
            <person name="Chuvochina M."/>
            <person name="Feuerriegel G."/>
            <person name="Bunk B."/>
            <person name="Sproer C."/>
            <person name="Streit W.R."/>
            <person name="Rodriguez L.M."/>
            <person name="Overmann J."/>
            <person name="Jimenez D.J."/>
        </authorList>
    </citation>
    <scope>NUCLEOTIDE SEQUENCE</scope>
    <source>
        <strain evidence="5">MAG 4196</strain>
    </source>
</reference>
<accession>A0AAJ5VYE8</accession>
<evidence type="ECO:0000256" key="1">
    <source>
        <dbReference type="ARBA" id="ARBA00004418"/>
    </source>
</evidence>
<sequence>MIRNSARLTRLAALTGVSMLSVTAAFAGDISVWVWDPNFNGNAMRLAAERYEAINPEANVIIDDSSTQDDIRLKLQTQLLAGNTEGLPDIVLIQDDVAQKYLQSFPGAFEPLSDTIDMAAFAQYKVAAATLDGKSYSVPFDSGVTGYFYRSDYFSEAGFTAEDLENITWDRLIEIGKVVQEKTGHKLLDVDFAETGLVSAMMHSTGQWYFNEDGSLNILENAALKKSLETYAALFAADLVQPVSDWADYTGSFTSGRTASVPVGVWMTGTIKANPDQSGKWAVAPIPRMDFEGSINASNWGGSSWFVLSSAPNKEEAVDFLNQIWAQDVDFYQEILVNQGAVGSLLAAREGEAYQSSDEFFGGEAVWQRFSQWLSEVPPIDYGLFTDEVRSAVEAQLPTIAQGGSVDEALQAINAQAQQQTQ</sequence>
<keyword evidence="4" id="KW-0732">Signal</keyword>
<dbReference type="InterPro" id="IPR006059">
    <property type="entry name" value="SBP"/>
</dbReference>
<proteinExistence type="inferred from homology"/>
<keyword evidence="3" id="KW-0574">Periplasm</keyword>
<dbReference type="GO" id="GO:0042597">
    <property type="term" value="C:periplasmic space"/>
    <property type="evidence" value="ECO:0007669"/>
    <property type="project" value="UniProtKB-SubCell"/>
</dbReference>
<dbReference type="PANTHER" id="PTHR43649">
    <property type="entry name" value="ARABINOSE-BINDING PROTEIN-RELATED"/>
    <property type="match status" value="1"/>
</dbReference>
<dbReference type="SUPFAM" id="SSF53850">
    <property type="entry name" value="Periplasmic binding protein-like II"/>
    <property type="match status" value="1"/>
</dbReference>
<feature type="signal peptide" evidence="4">
    <location>
        <begin position="1"/>
        <end position="27"/>
    </location>
</feature>